<dbReference type="HOGENOM" id="CLU_2221565_0_0_10"/>
<keyword evidence="4" id="KW-1185">Reference proteome</keyword>
<dbReference type="PATRIC" id="fig|1379870.5.peg.5259"/>
<dbReference type="RefSeq" id="WP_046577491.1">
    <property type="nucleotide sequence ID" value="NZ_CP010429.1"/>
</dbReference>
<keyword evidence="2" id="KW-0732">Signal</keyword>
<evidence type="ECO:0000313" key="3">
    <source>
        <dbReference type="EMBL" id="AKD57553.1"/>
    </source>
</evidence>
<accession>A0A0E3ZYP2</accession>
<feature type="signal peptide" evidence="2">
    <location>
        <begin position="1"/>
        <end position="24"/>
    </location>
</feature>
<protein>
    <recommendedName>
        <fullName evidence="5">Pentapeptide MXKDX repeat protein</fullName>
    </recommendedName>
</protein>
<organism evidence="3 4">
    <name type="scientific">Spirosoma radiotolerans</name>
    <dbReference type="NCBI Taxonomy" id="1379870"/>
    <lineage>
        <taxon>Bacteria</taxon>
        <taxon>Pseudomonadati</taxon>
        <taxon>Bacteroidota</taxon>
        <taxon>Cytophagia</taxon>
        <taxon>Cytophagales</taxon>
        <taxon>Cytophagaceae</taxon>
        <taxon>Spirosoma</taxon>
    </lineage>
</organism>
<gene>
    <name evidence="3" type="ORF">SD10_24310</name>
</gene>
<dbReference type="KEGG" id="srd:SD10_24310"/>
<evidence type="ECO:0008006" key="5">
    <source>
        <dbReference type="Google" id="ProtNLM"/>
    </source>
</evidence>
<reference evidence="3 4" key="1">
    <citation type="journal article" date="2014" name="Curr. Microbiol.">
        <title>Spirosoma radiotolerans sp. nov., a gamma-radiation-resistant bacterium isolated from gamma ray-irradiated soil.</title>
        <authorList>
            <person name="Lee J.J."/>
            <person name="Srinivasan S."/>
            <person name="Lim S."/>
            <person name="Joe M."/>
            <person name="Im S."/>
            <person name="Bae S.I."/>
            <person name="Park K.R."/>
            <person name="Han J.H."/>
            <person name="Park S.H."/>
            <person name="Joo B.M."/>
            <person name="Park S.J."/>
            <person name="Kim M.K."/>
        </authorList>
    </citation>
    <scope>NUCLEOTIDE SEQUENCE [LARGE SCALE GENOMIC DNA]</scope>
    <source>
        <strain evidence="3 4">DG5A</strain>
    </source>
</reference>
<dbReference type="Proteomes" id="UP000033054">
    <property type="component" value="Chromosome"/>
</dbReference>
<evidence type="ECO:0000313" key="4">
    <source>
        <dbReference type="Proteomes" id="UP000033054"/>
    </source>
</evidence>
<evidence type="ECO:0000256" key="1">
    <source>
        <dbReference type="SAM" id="MobiDB-lite"/>
    </source>
</evidence>
<proteinExistence type="predicted"/>
<dbReference type="OrthoDB" id="966204at2"/>
<name>A0A0E3ZYP2_9BACT</name>
<dbReference type="EMBL" id="CP010429">
    <property type="protein sequence ID" value="AKD57553.1"/>
    <property type="molecule type" value="Genomic_DNA"/>
</dbReference>
<evidence type="ECO:0000256" key="2">
    <source>
        <dbReference type="SAM" id="SignalP"/>
    </source>
</evidence>
<sequence length="106" mass="11444">MKKLIMAASACALLVAANPGFSQAVQEGKAAKKEMKAEKKVAKAEEYKMEAKTHKGLEVKGISDPKTRMAKADRKMEKAEKKVLKGEAKELKAVAKEKSKQAAGVN</sequence>
<feature type="chain" id="PRO_5002417007" description="Pentapeptide MXKDX repeat protein" evidence="2">
    <location>
        <begin position="25"/>
        <end position="106"/>
    </location>
</feature>
<feature type="region of interest" description="Disordered" evidence="1">
    <location>
        <begin position="57"/>
        <end position="81"/>
    </location>
</feature>
<dbReference type="AlphaFoldDB" id="A0A0E3ZYP2"/>